<dbReference type="GeneID" id="115394440"/>
<evidence type="ECO:0000256" key="3">
    <source>
        <dbReference type="ARBA" id="ARBA00022490"/>
    </source>
</evidence>
<organism evidence="10 11">
    <name type="scientific">Salarias fasciatus</name>
    <name type="common">Jewelled blenny</name>
    <name type="synonym">Blennius fasciatus</name>
    <dbReference type="NCBI Taxonomy" id="181472"/>
    <lineage>
        <taxon>Eukaryota</taxon>
        <taxon>Metazoa</taxon>
        <taxon>Chordata</taxon>
        <taxon>Craniata</taxon>
        <taxon>Vertebrata</taxon>
        <taxon>Euteleostomi</taxon>
        <taxon>Actinopterygii</taxon>
        <taxon>Neopterygii</taxon>
        <taxon>Teleostei</taxon>
        <taxon>Neoteleostei</taxon>
        <taxon>Acanthomorphata</taxon>
        <taxon>Ovalentaria</taxon>
        <taxon>Blenniimorphae</taxon>
        <taxon>Blenniiformes</taxon>
        <taxon>Blennioidei</taxon>
        <taxon>Blenniidae</taxon>
        <taxon>Salariinae</taxon>
        <taxon>Salarias</taxon>
    </lineage>
</organism>
<dbReference type="Gene3D" id="1.25.40.10">
    <property type="entry name" value="Tetratricopeptide repeat domain"/>
    <property type="match status" value="1"/>
</dbReference>
<evidence type="ECO:0000313" key="10">
    <source>
        <dbReference type="Ensembl" id="ENSSFAP00005024989.1"/>
    </source>
</evidence>
<dbReference type="OrthoDB" id="69711at2759"/>
<dbReference type="GO" id="GO:0005739">
    <property type="term" value="C:mitochondrion"/>
    <property type="evidence" value="ECO:0007669"/>
    <property type="project" value="TreeGrafter"/>
</dbReference>
<evidence type="ECO:0000256" key="2">
    <source>
        <dbReference type="ARBA" id="ARBA00011375"/>
    </source>
</evidence>
<keyword evidence="11" id="KW-1185">Reference proteome</keyword>
<dbReference type="GO" id="GO:0008017">
    <property type="term" value="F:microtubule binding"/>
    <property type="evidence" value="ECO:0007669"/>
    <property type="project" value="TreeGrafter"/>
</dbReference>
<comment type="subunit">
    <text evidence="2">Interacts with microtubules.</text>
</comment>
<evidence type="ECO:0000256" key="8">
    <source>
        <dbReference type="ARBA" id="ARBA00039966"/>
    </source>
</evidence>
<gene>
    <name evidence="10" type="primary">rmdn1</name>
</gene>
<dbReference type="AlphaFoldDB" id="A0A672H7I0"/>
<comment type="subcellular location">
    <subcellularLocation>
        <location evidence="1">Cytoplasm</location>
        <location evidence="1">Cytoskeleton</location>
    </subcellularLocation>
</comment>
<dbReference type="RefSeq" id="XP_029955610.1">
    <property type="nucleotide sequence ID" value="XM_030099750.1"/>
</dbReference>
<evidence type="ECO:0000313" key="11">
    <source>
        <dbReference type="Proteomes" id="UP000472267"/>
    </source>
</evidence>
<dbReference type="GO" id="GO:0005876">
    <property type="term" value="C:spindle microtubule"/>
    <property type="evidence" value="ECO:0007669"/>
    <property type="project" value="TreeGrafter"/>
</dbReference>
<accession>A0A672H7I0</accession>
<dbReference type="GO" id="GO:0097431">
    <property type="term" value="C:mitotic spindle pole"/>
    <property type="evidence" value="ECO:0007669"/>
    <property type="project" value="TreeGrafter"/>
</dbReference>
<keyword evidence="6" id="KW-0206">Cytoskeleton</keyword>
<proteinExistence type="inferred from homology"/>
<dbReference type="SUPFAM" id="SSF48452">
    <property type="entry name" value="TPR-like"/>
    <property type="match status" value="1"/>
</dbReference>
<protein>
    <recommendedName>
        <fullName evidence="8">Regulator of microtubule dynamics protein 1</fullName>
    </recommendedName>
    <alternativeName>
        <fullName evidence="9">Protein FAM82B</fullName>
    </alternativeName>
</protein>
<dbReference type="Ensembl" id="ENSSFAT00005025998.1">
    <property type="protein sequence ID" value="ENSSFAP00005024989.1"/>
    <property type="gene ID" value="ENSSFAG00005012861.1"/>
</dbReference>
<dbReference type="InterPro" id="IPR049039">
    <property type="entry name" value="RMD1-3_a_helical_rpt"/>
</dbReference>
<dbReference type="PANTHER" id="PTHR16056">
    <property type="entry name" value="REGULATOR OF MICROTUBULE DYNAMICS PROTEIN"/>
    <property type="match status" value="1"/>
</dbReference>
<reference evidence="10" key="1">
    <citation type="submission" date="2019-06" db="EMBL/GenBank/DDBJ databases">
        <authorList>
            <consortium name="Wellcome Sanger Institute Data Sharing"/>
        </authorList>
    </citation>
    <scope>NUCLEOTIDE SEQUENCE [LARGE SCALE GENOMIC DNA]</scope>
</reference>
<dbReference type="InParanoid" id="A0A672H7I0"/>
<dbReference type="PANTHER" id="PTHR16056:SF16">
    <property type="entry name" value="REGULATOR OF MICROTUBULE DYNAMICS PROTEIN 1"/>
    <property type="match status" value="1"/>
</dbReference>
<evidence type="ECO:0000256" key="7">
    <source>
        <dbReference type="ARBA" id="ARBA00038360"/>
    </source>
</evidence>
<sequence>MAFRVVSRCVSRCLSVFTSAAKTGGRSTNRNYWASFRRTSSPLTSGRAACLLGLPVVSCLGYNVFCTVPRSAVVCALDIDEVVDQADYLYSCSEHDKLYQLLLQYKESDNVEFLWRLARVTWELSREPGIEVNRKKQLIFESMEYATKALEKDDRCGAAHKWYAVCLSDVGEYGGIRVKIANSWVLREHMEKATQLNPKDATSLHMLGRWCFELASLTWYERKVASVIFSKPPDATFEEALYFFMKAEEVDPNFFSKNMLMLGKTYLALKDKEKALLWLNKAKDYPARSREDKEALKEAVELLKQLG</sequence>
<keyword evidence="4" id="KW-0677">Repeat</keyword>
<comment type="similarity">
    <text evidence="7">Belongs to the RMDN family.</text>
</comment>
<keyword evidence="3" id="KW-0963">Cytoplasm</keyword>
<dbReference type="OMA" id="KDVEILW"/>
<dbReference type="Pfam" id="PF21033">
    <property type="entry name" value="RMD1-3"/>
    <property type="match status" value="1"/>
</dbReference>
<keyword evidence="5" id="KW-0802">TPR repeat</keyword>
<reference evidence="10" key="2">
    <citation type="submission" date="2025-08" db="UniProtKB">
        <authorList>
            <consortium name="Ensembl"/>
        </authorList>
    </citation>
    <scope>IDENTIFICATION</scope>
</reference>
<dbReference type="CTD" id="51115"/>
<dbReference type="InterPro" id="IPR011990">
    <property type="entry name" value="TPR-like_helical_dom_sf"/>
</dbReference>
<evidence type="ECO:0000256" key="4">
    <source>
        <dbReference type="ARBA" id="ARBA00022737"/>
    </source>
</evidence>
<evidence type="ECO:0000256" key="9">
    <source>
        <dbReference type="ARBA" id="ARBA00041958"/>
    </source>
</evidence>
<dbReference type="Proteomes" id="UP000472267">
    <property type="component" value="Chromosome 9"/>
</dbReference>
<reference evidence="10" key="3">
    <citation type="submission" date="2025-09" db="UniProtKB">
        <authorList>
            <consortium name="Ensembl"/>
        </authorList>
    </citation>
    <scope>IDENTIFICATION</scope>
</reference>
<evidence type="ECO:0000256" key="5">
    <source>
        <dbReference type="ARBA" id="ARBA00022803"/>
    </source>
</evidence>
<evidence type="ECO:0000256" key="6">
    <source>
        <dbReference type="ARBA" id="ARBA00023212"/>
    </source>
</evidence>
<evidence type="ECO:0000256" key="1">
    <source>
        <dbReference type="ARBA" id="ARBA00004245"/>
    </source>
</evidence>
<name>A0A672H7I0_SALFA</name>